<evidence type="ECO:0000313" key="5">
    <source>
        <dbReference type="Proteomes" id="UP000255139"/>
    </source>
</evidence>
<dbReference type="EMBL" id="JRPD02000002">
    <property type="protein sequence ID" value="TLE01325.1"/>
    <property type="molecule type" value="Genomic_DNA"/>
</dbReference>
<evidence type="ECO:0000313" key="2">
    <source>
        <dbReference type="EMBL" id="STQ87195.1"/>
    </source>
</evidence>
<feature type="transmembrane region" description="Helical" evidence="1">
    <location>
        <begin position="9"/>
        <end position="29"/>
    </location>
</feature>
<evidence type="ECO:0000313" key="3">
    <source>
        <dbReference type="EMBL" id="TLE01325.1"/>
    </source>
</evidence>
<reference evidence="2 5" key="2">
    <citation type="submission" date="2018-06" db="EMBL/GenBank/DDBJ databases">
        <authorList>
            <consortium name="Pathogen Informatics"/>
            <person name="Doyle S."/>
        </authorList>
    </citation>
    <scope>NUCLEOTIDE SEQUENCE [LARGE SCALE GENOMIC DNA]</scope>
    <source>
        <strain evidence="2 5">NCTC12714</strain>
    </source>
</reference>
<keyword evidence="5" id="KW-1185">Reference proteome</keyword>
<reference evidence="3 4" key="1">
    <citation type="journal article" date="2014" name="Genome Announc.">
        <title>Draft genome sequences of eight enterohepatic helicobacter species isolated from both laboratory and wild rodents.</title>
        <authorList>
            <person name="Sheh A."/>
            <person name="Shen Z."/>
            <person name="Fox J.G."/>
        </authorList>
    </citation>
    <scope>NUCLEOTIDE SEQUENCE [LARGE SCALE GENOMIC DNA]</scope>
    <source>
        <strain evidence="3 4">ST1</strain>
    </source>
</reference>
<sequence length="159" mass="18681">MPNKRRYKISYPTILIAISLILLFIVTYYETTDIQNIQHKIDFLQQEKTISARQFSILELDITNNNMENSINQINKMESIYDQENKQDNTTLNLNAILNNKALINERWFSHNETLLFSNDSFKLIKIQSDYITLKSNSSSKIIILNLQNDNKNDSFILE</sequence>
<keyword evidence="1" id="KW-0812">Transmembrane</keyword>
<evidence type="ECO:0000256" key="1">
    <source>
        <dbReference type="SAM" id="Phobius"/>
    </source>
</evidence>
<gene>
    <name evidence="3" type="ORF">LS73_001165</name>
    <name evidence="2" type="ORF">NCTC12714_02017</name>
</gene>
<accession>A0A099TV61</accession>
<keyword evidence="1" id="KW-1133">Transmembrane helix</keyword>
<evidence type="ECO:0000313" key="4">
    <source>
        <dbReference type="Proteomes" id="UP000029922"/>
    </source>
</evidence>
<keyword evidence="1" id="KW-0472">Membrane</keyword>
<protein>
    <submittedName>
        <fullName evidence="2">Uncharacterized protein</fullName>
    </submittedName>
</protein>
<dbReference type="RefSeq" id="WP_034559113.1">
    <property type="nucleotide sequence ID" value="NZ_FZML01000017.1"/>
</dbReference>
<name>A0A099TV61_9HELI</name>
<organism evidence="2 5">
    <name type="scientific">Helicobacter muridarum</name>
    <dbReference type="NCBI Taxonomy" id="216"/>
    <lineage>
        <taxon>Bacteria</taxon>
        <taxon>Pseudomonadati</taxon>
        <taxon>Campylobacterota</taxon>
        <taxon>Epsilonproteobacteria</taxon>
        <taxon>Campylobacterales</taxon>
        <taxon>Helicobacteraceae</taxon>
        <taxon>Helicobacter</taxon>
    </lineage>
</organism>
<proteinExistence type="predicted"/>
<dbReference type="AlphaFoldDB" id="A0A099TV61"/>
<dbReference type="Proteomes" id="UP000255139">
    <property type="component" value="Unassembled WGS sequence"/>
</dbReference>
<dbReference type="Proteomes" id="UP000029922">
    <property type="component" value="Unassembled WGS sequence"/>
</dbReference>
<dbReference type="EMBL" id="UGJE01000002">
    <property type="protein sequence ID" value="STQ87195.1"/>
    <property type="molecule type" value="Genomic_DNA"/>
</dbReference>
<dbReference type="STRING" id="216.LS73_08600"/>